<dbReference type="EMBL" id="JAGFNS010000027">
    <property type="protein sequence ID" value="MBO3742341.1"/>
    <property type="molecule type" value="Genomic_DNA"/>
</dbReference>
<proteinExistence type="predicted"/>
<dbReference type="Proteomes" id="UP000679690">
    <property type="component" value="Unassembled WGS sequence"/>
</dbReference>
<evidence type="ECO:0008006" key="3">
    <source>
        <dbReference type="Google" id="ProtNLM"/>
    </source>
</evidence>
<accession>A0ABS3UUV7</accession>
<evidence type="ECO:0000313" key="2">
    <source>
        <dbReference type="Proteomes" id="UP000679690"/>
    </source>
</evidence>
<sequence>MLRRTPSKEGNPVPQRRRTAVTTALIAGLAVAAAGCDGIEIEVPAGSLPAPVSIAPVPSASAGQPKYVCSTVYKILTEGAVRLAEHTANDDAAGLQRTFADMASQVTTAGERSSDPAQRAATGEIAAALTEGSRQTDPEAFLTGEFATIGRRLDGTCLE</sequence>
<keyword evidence="2" id="KW-1185">Reference proteome</keyword>
<name>A0ABS3UUV7_9ACTN</name>
<protein>
    <recommendedName>
        <fullName evidence="3">Lipoprotein</fullName>
    </recommendedName>
</protein>
<organism evidence="1 2">
    <name type="scientific">Actinoplanes flavus</name>
    <dbReference type="NCBI Taxonomy" id="2820290"/>
    <lineage>
        <taxon>Bacteria</taxon>
        <taxon>Bacillati</taxon>
        <taxon>Actinomycetota</taxon>
        <taxon>Actinomycetes</taxon>
        <taxon>Micromonosporales</taxon>
        <taxon>Micromonosporaceae</taxon>
        <taxon>Actinoplanes</taxon>
    </lineage>
</organism>
<reference evidence="1 2" key="1">
    <citation type="submission" date="2021-03" db="EMBL/GenBank/DDBJ databases">
        <title>Actinoplanes flavus sp. nov., a novel actinomycete isolated from Coconut Palm rhizosphere soil.</title>
        <authorList>
            <person name="Luo X."/>
        </authorList>
    </citation>
    <scope>NUCLEOTIDE SEQUENCE [LARGE SCALE GENOMIC DNA]</scope>
    <source>
        <strain evidence="1 2">NEAU-H7</strain>
    </source>
</reference>
<evidence type="ECO:0000313" key="1">
    <source>
        <dbReference type="EMBL" id="MBO3742341.1"/>
    </source>
</evidence>
<gene>
    <name evidence="1" type="ORF">J5X75_33020</name>
</gene>
<comment type="caution">
    <text evidence="1">The sequence shown here is derived from an EMBL/GenBank/DDBJ whole genome shotgun (WGS) entry which is preliminary data.</text>
</comment>